<comment type="subunit">
    <text evidence="6">Component of the origin recognition complex (ORC).</text>
</comment>
<keyword evidence="5 6" id="KW-0539">Nucleus</keyword>
<evidence type="ECO:0000313" key="11">
    <source>
        <dbReference type="Proteomes" id="UP000625711"/>
    </source>
</evidence>
<name>A0A834I8X1_RHYFE</name>
<dbReference type="GO" id="GO:0006260">
    <property type="term" value="P:DNA replication"/>
    <property type="evidence" value="ECO:0007669"/>
    <property type="project" value="UniProtKB-UniRule"/>
</dbReference>
<comment type="function">
    <text evidence="6">Component of the origin recognition complex (ORC) that binds origins of replication. DNA-binding is ATP-dependent. ORC is required to assemble the pre-replication complex necessary to initiate DNA replication.</text>
</comment>
<evidence type="ECO:0000256" key="6">
    <source>
        <dbReference type="RuleBase" id="RU368084"/>
    </source>
</evidence>
<dbReference type="PANTHER" id="PTHR14052">
    <property type="entry name" value="ORIGIN RECOGNITION COMPLEX SUBUNIT 2"/>
    <property type="match status" value="1"/>
</dbReference>
<evidence type="ECO:0000256" key="3">
    <source>
        <dbReference type="ARBA" id="ARBA00019080"/>
    </source>
</evidence>
<organism evidence="10 11">
    <name type="scientific">Rhynchophorus ferrugineus</name>
    <name type="common">Red palm weevil</name>
    <name type="synonym">Curculio ferrugineus</name>
    <dbReference type="NCBI Taxonomy" id="354439"/>
    <lineage>
        <taxon>Eukaryota</taxon>
        <taxon>Metazoa</taxon>
        <taxon>Ecdysozoa</taxon>
        <taxon>Arthropoda</taxon>
        <taxon>Hexapoda</taxon>
        <taxon>Insecta</taxon>
        <taxon>Pterygota</taxon>
        <taxon>Neoptera</taxon>
        <taxon>Endopterygota</taxon>
        <taxon>Coleoptera</taxon>
        <taxon>Polyphaga</taxon>
        <taxon>Cucujiformia</taxon>
        <taxon>Curculionidae</taxon>
        <taxon>Dryophthorinae</taxon>
        <taxon>Rhynchophorus</taxon>
    </lineage>
</organism>
<proteinExistence type="inferred from homology"/>
<gene>
    <name evidence="10" type="ORF">GWI33_017644</name>
</gene>
<evidence type="ECO:0000259" key="9">
    <source>
        <dbReference type="Pfam" id="PF24882"/>
    </source>
</evidence>
<dbReference type="GO" id="GO:0005664">
    <property type="term" value="C:nuclear origin of replication recognition complex"/>
    <property type="evidence" value="ECO:0007669"/>
    <property type="project" value="UniProtKB-UniRule"/>
</dbReference>
<sequence length="517" mass="58859">MAEATPTRRTSRQKKPSLKAMESLYISKLKTSGFVATVSSSDEEFYFSDDAIDSSPEKPKLLHENENVLGEEIFKFQKRKQRESLALKVAEVQKTPHIERAKMRHKLKAVFEDSESEYEAPSETESSDSEESTQPSDESADSAEDKKKVKKPLGNIKFSDAKAQVSTRGRKIIPNSKYAIDTEEYFANSSSKIKTSNNTLDKLETPRLAQYHLQKLLSGMKLTDEHSSAIQKLTEINQSSFKKWLFILNQNFNILLYGLGSKKSLLTKFQNEHLSDMPVIVINGFFPTLSIKNIVDSIIVDLLEISDAPTNPNDACDVIVNEFRMIPNSHLYLIVHNIDGETLRNSKAQSVLAKLSSVENIHLIATIDHINAPLIWDHSKLSKFNYVWWDVTSFLPYTEETSFERSMMVQQSGTLALSSLRNVFLSLTQNSKAIYLKLARHQIENYSQYYQGMAFKDLYMACRESFIVSSDLALRAQLTEFIDHKMVKTKRSVEDGTEYLIIPLANNLLQKFMEENA</sequence>
<dbReference type="EMBL" id="JAACXV010014240">
    <property type="protein sequence ID" value="KAF7269322.1"/>
    <property type="molecule type" value="Genomic_DNA"/>
</dbReference>
<feature type="compositionally biased region" description="Acidic residues" evidence="7">
    <location>
        <begin position="112"/>
        <end position="131"/>
    </location>
</feature>
<dbReference type="InterPro" id="IPR007220">
    <property type="entry name" value="ORC2"/>
</dbReference>
<dbReference type="InterPro" id="IPR056772">
    <property type="entry name" value="RecA-like_ORC2"/>
</dbReference>
<reference evidence="10" key="1">
    <citation type="submission" date="2020-08" db="EMBL/GenBank/DDBJ databases">
        <title>Genome sequencing and assembly of the red palm weevil Rhynchophorus ferrugineus.</title>
        <authorList>
            <person name="Dias G.B."/>
            <person name="Bergman C.M."/>
            <person name="Manee M."/>
        </authorList>
    </citation>
    <scope>NUCLEOTIDE SEQUENCE</scope>
    <source>
        <strain evidence="10">AA-2017</strain>
        <tissue evidence="10">Whole larva</tissue>
    </source>
</reference>
<feature type="region of interest" description="Disordered" evidence="7">
    <location>
        <begin position="103"/>
        <end position="151"/>
    </location>
</feature>
<comment type="caution">
    <text evidence="10">The sequence shown here is derived from an EMBL/GenBank/DDBJ whole genome shotgun (WGS) entry which is preliminary data.</text>
</comment>
<keyword evidence="4 6" id="KW-0235">DNA replication</keyword>
<accession>A0A834I8X1</accession>
<keyword evidence="11" id="KW-1185">Reference proteome</keyword>
<comment type="subcellular location">
    <subcellularLocation>
        <location evidence="1 6">Nucleus</location>
    </subcellularLocation>
</comment>
<evidence type="ECO:0000256" key="7">
    <source>
        <dbReference type="SAM" id="MobiDB-lite"/>
    </source>
</evidence>
<protein>
    <recommendedName>
        <fullName evidence="3 6">Origin recognition complex subunit 2</fullName>
    </recommendedName>
</protein>
<evidence type="ECO:0000313" key="10">
    <source>
        <dbReference type="EMBL" id="KAF7269322.1"/>
    </source>
</evidence>
<evidence type="ECO:0000256" key="5">
    <source>
        <dbReference type="ARBA" id="ARBA00023242"/>
    </source>
</evidence>
<evidence type="ECO:0000256" key="1">
    <source>
        <dbReference type="ARBA" id="ARBA00004123"/>
    </source>
</evidence>
<dbReference type="Proteomes" id="UP000625711">
    <property type="component" value="Unassembled WGS sequence"/>
</dbReference>
<dbReference type="OrthoDB" id="20198at2759"/>
<dbReference type="AlphaFoldDB" id="A0A834I8X1"/>
<dbReference type="InterPro" id="IPR056773">
    <property type="entry name" value="WHD_ORC2"/>
</dbReference>
<feature type="domain" description="Origin recognition complex subunit 2 RecA-like" evidence="8">
    <location>
        <begin position="230"/>
        <end position="391"/>
    </location>
</feature>
<dbReference type="Pfam" id="PF04084">
    <property type="entry name" value="RecA-like_ORC2"/>
    <property type="match status" value="1"/>
</dbReference>
<dbReference type="PANTHER" id="PTHR14052:SF0">
    <property type="entry name" value="ORIGIN RECOGNITION COMPLEX SUBUNIT 2"/>
    <property type="match status" value="1"/>
</dbReference>
<dbReference type="Pfam" id="PF24882">
    <property type="entry name" value="WHD_ORC2"/>
    <property type="match status" value="1"/>
</dbReference>
<feature type="domain" description="Origin recognition complex subunit 2 winged-helix" evidence="9">
    <location>
        <begin position="450"/>
        <end position="506"/>
    </location>
</feature>
<evidence type="ECO:0000256" key="2">
    <source>
        <dbReference type="ARBA" id="ARBA00007421"/>
    </source>
</evidence>
<comment type="similarity">
    <text evidence="2 6">Belongs to the ORC2 family.</text>
</comment>
<evidence type="ECO:0000259" key="8">
    <source>
        <dbReference type="Pfam" id="PF04084"/>
    </source>
</evidence>
<dbReference type="GO" id="GO:0003688">
    <property type="term" value="F:DNA replication origin binding"/>
    <property type="evidence" value="ECO:0007669"/>
    <property type="project" value="UniProtKB-UniRule"/>
</dbReference>
<evidence type="ECO:0000256" key="4">
    <source>
        <dbReference type="ARBA" id="ARBA00022705"/>
    </source>
</evidence>